<dbReference type="FunFam" id="3.40.50.12780:FF:000012">
    <property type="entry name" value="Non-ribosomal peptide synthetase"/>
    <property type="match status" value="2"/>
</dbReference>
<dbReference type="Gene3D" id="3.30.300.30">
    <property type="match status" value="6"/>
</dbReference>
<evidence type="ECO:0000256" key="2">
    <source>
        <dbReference type="ARBA" id="ARBA00022450"/>
    </source>
</evidence>
<dbReference type="FunFam" id="3.40.50.980:FF:000001">
    <property type="entry name" value="Non-ribosomal peptide synthetase"/>
    <property type="match status" value="2"/>
</dbReference>
<dbReference type="CDD" id="cd17643">
    <property type="entry name" value="A_NRPS_Cytc1-like"/>
    <property type="match status" value="1"/>
</dbReference>
<proteinExistence type="predicted"/>
<feature type="region of interest" description="Disordered" evidence="4">
    <location>
        <begin position="3121"/>
        <end position="3140"/>
    </location>
</feature>
<dbReference type="InterPro" id="IPR020845">
    <property type="entry name" value="AMP-binding_CS"/>
</dbReference>
<dbReference type="Gene3D" id="3.40.50.150">
    <property type="entry name" value="Vaccinia Virus protein VP39"/>
    <property type="match status" value="1"/>
</dbReference>
<dbReference type="GO" id="GO:0072330">
    <property type="term" value="P:monocarboxylic acid biosynthetic process"/>
    <property type="evidence" value="ECO:0007669"/>
    <property type="project" value="UniProtKB-ARBA"/>
</dbReference>
<dbReference type="InterPro" id="IPR023213">
    <property type="entry name" value="CAT-like_dom_sf"/>
</dbReference>
<evidence type="ECO:0000256" key="4">
    <source>
        <dbReference type="SAM" id="MobiDB-lite"/>
    </source>
</evidence>
<comment type="cofactor">
    <cofactor evidence="1">
        <name>pantetheine 4'-phosphate</name>
        <dbReference type="ChEBI" id="CHEBI:47942"/>
    </cofactor>
</comment>
<feature type="region of interest" description="Disordered" evidence="4">
    <location>
        <begin position="1"/>
        <end position="45"/>
    </location>
</feature>
<dbReference type="RefSeq" id="WP_307755359.1">
    <property type="nucleotide sequence ID" value="NZ_CP059322.2"/>
</dbReference>
<dbReference type="SUPFAM" id="SSF52777">
    <property type="entry name" value="CoA-dependent acyltransferases"/>
    <property type="match status" value="8"/>
</dbReference>
<dbReference type="SMART" id="SM00823">
    <property type="entry name" value="PKS_PP"/>
    <property type="match status" value="5"/>
</dbReference>
<dbReference type="GO" id="GO:0031177">
    <property type="term" value="F:phosphopantetheine binding"/>
    <property type="evidence" value="ECO:0007669"/>
    <property type="project" value="InterPro"/>
</dbReference>
<gene>
    <name evidence="6" type="ORF">H1D33_24920</name>
</gene>
<dbReference type="InterPro" id="IPR006342">
    <property type="entry name" value="FkbM_mtfrase"/>
</dbReference>
<dbReference type="Gene3D" id="3.30.559.30">
    <property type="entry name" value="Nonribosomal peptide synthetase, condensation domain"/>
    <property type="match status" value="4"/>
</dbReference>
<protein>
    <submittedName>
        <fullName evidence="6">Amino acid adenylation domain-containing protein</fullName>
    </submittedName>
</protein>
<dbReference type="FunFam" id="3.30.559.10:FF:000012">
    <property type="entry name" value="Non-ribosomal peptide synthetase"/>
    <property type="match status" value="1"/>
</dbReference>
<dbReference type="PROSITE" id="PS00455">
    <property type="entry name" value="AMP_BINDING"/>
    <property type="match status" value="5"/>
</dbReference>
<dbReference type="CDD" id="cd05930">
    <property type="entry name" value="A_NRPS"/>
    <property type="match status" value="2"/>
</dbReference>
<feature type="domain" description="Carrier" evidence="5">
    <location>
        <begin position="5298"/>
        <end position="5373"/>
    </location>
</feature>
<dbReference type="PANTHER" id="PTHR45527:SF1">
    <property type="entry name" value="FATTY ACID SYNTHASE"/>
    <property type="match status" value="1"/>
</dbReference>
<dbReference type="EMBL" id="CP059322">
    <property type="protein sequence ID" value="QLQ36503.2"/>
    <property type="molecule type" value="Genomic_DNA"/>
</dbReference>
<dbReference type="PROSITE" id="PS00012">
    <property type="entry name" value="PHOSPHOPANTETHEINE"/>
    <property type="match status" value="4"/>
</dbReference>
<dbReference type="InterPro" id="IPR036736">
    <property type="entry name" value="ACP-like_sf"/>
</dbReference>
<dbReference type="Pfam" id="PF00501">
    <property type="entry name" value="AMP-binding"/>
    <property type="match status" value="5"/>
</dbReference>
<dbReference type="SUPFAM" id="SSF47336">
    <property type="entry name" value="ACP-like"/>
    <property type="match status" value="5"/>
</dbReference>
<dbReference type="InterPro" id="IPR045851">
    <property type="entry name" value="AMP-bd_C_sf"/>
</dbReference>
<dbReference type="SUPFAM" id="SSF53335">
    <property type="entry name" value="S-adenosyl-L-methionine-dependent methyltransferases"/>
    <property type="match status" value="1"/>
</dbReference>
<dbReference type="CDD" id="cd19540">
    <property type="entry name" value="LCL_NRPS-like"/>
    <property type="match status" value="3"/>
</dbReference>
<keyword evidence="3" id="KW-0597">Phosphoprotein</keyword>
<dbReference type="InterPro" id="IPR000873">
    <property type="entry name" value="AMP-dep_synth/lig_dom"/>
</dbReference>
<keyword evidence="2" id="KW-0596">Phosphopantetheine</keyword>
<dbReference type="GO" id="GO:0008610">
    <property type="term" value="P:lipid biosynthetic process"/>
    <property type="evidence" value="ECO:0007669"/>
    <property type="project" value="UniProtKB-ARBA"/>
</dbReference>
<dbReference type="FunFam" id="2.30.38.10:FF:000001">
    <property type="entry name" value="Non-ribosomal peptide synthetase PvdI"/>
    <property type="match status" value="1"/>
</dbReference>
<dbReference type="Pfam" id="PF00668">
    <property type="entry name" value="Condensation"/>
    <property type="match status" value="5"/>
</dbReference>
<dbReference type="Gene3D" id="3.40.50.980">
    <property type="match status" value="2"/>
</dbReference>
<dbReference type="InterPro" id="IPR042099">
    <property type="entry name" value="ANL_N_sf"/>
</dbReference>
<dbReference type="InterPro" id="IPR006162">
    <property type="entry name" value="Ppantetheine_attach_site"/>
</dbReference>
<dbReference type="GO" id="GO:0044550">
    <property type="term" value="P:secondary metabolite biosynthetic process"/>
    <property type="evidence" value="ECO:0007669"/>
    <property type="project" value="UniProtKB-ARBA"/>
</dbReference>
<dbReference type="PANTHER" id="PTHR45527">
    <property type="entry name" value="NONRIBOSOMAL PEPTIDE SYNTHETASE"/>
    <property type="match status" value="1"/>
</dbReference>
<dbReference type="FunFam" id="1.10.1200.10:FF:000016">
    <property type="entry name" value="Non-ribosomal peptide synthase"/>
    <property type="match status" value="3"/>
</dbReference>
<reference evidence="7" key="1">
    <citation type="submission" date="2020-07" db="EMBL/GenBank/DDBJ databases">
        <title>A new Micromonospora strain with potent antibiotic activity isolated from the microbiome of a mid-Atlantic deep-sea sponge.</title>
        <authorList>
            <person name="Back C.R."/>
            <person name="Stennett H.L."/>
            <person name="Williams S.E."/>
            <person name="Wang L."/>
            <person name="Ojeda Gomez J."/>
            <person name="Abdulle O.M."/>
            <person name="Duffy T."/>
            <person name="Hendry K.R."/>
            <person name="Powell D."/>
            <person name="Stach J.E."/>
            <person name="Essex-Lopresti A.E."/>
            <person name="Willis C.L."/>
            <person name="Curnow P."/>
            <person name="Race P.R."/>
        </authorList>
    </citation>
    <scope>NUCLEOTIDE SEQUENCE [LARGE SCALE GENOMIC DNA]</scope>
    <source>
        <strain evidence="7">28ISP2-46</strain>
    </source>
</reference>
<reference evidence="6 7" key="2">
    <citation type="journal article" date="2021" name="Mar. Drugs">
        <title>A New Micromonospora Strain with Antibiotic Activity Isolated from the Microbiome of a Mid-Atlantic Deep-Sea Sponge.</title>
        <authorList>
            <person name="Back C.R."/>
            <person name="Stennett H.L."/>
            <person name="Williams S.E."/>
            <person name="Wang L."/>
            <person name="Ojeda Gomez J."/>
            <person name="Abdulle O.M."/>
            <person name="Duffy T."/>
            <person name="Neal C."/>
            <person name="Mantell J."/>
            <person name="Jepson M.A."/>
            <person name="Hendry K.R."/>
            <person name="Powell D."/>
            <person name="Stach J.E.M."/>
            <person name="Essex-Lopresti A.E."/>
            <person name="Willis C.L."/>
            <person name="Curnow P."/>
            <person name="Race P.R."/>
        </authorList>
    </citation>
    <scope>NUCLEOTIDE SEQUENCE [LARGE SCALE GENOMIC DNA]</scope>
    <source>
        <strain evidence="6 7">28ISP2-46</strain>
    </source>
</reference>
<dbReference type="InterPro" id="IPR029063">
    <property type="entry name" value="SAM-dependent_MTases_sf"/>
</dbReference>
<keyword evidence="7" id="KW-1185">Reference proteome</keyword>
<dbReference type="Pfam" id="PF05050">
    <property type="entry name" value="Methyltransf_21"/>
    <property type="match status" value="1"/>
</dbReference>
<feature type="domain" description="Carrier" evidence="5">
    <location>
        <begin position="4242"/>
        <end position="4317"/>
    </location>
</feature>
<feature type="domain" description="Carrier" evidence="5">
    <location>
        <begin position="3140"/>
        <end position="3215"/>
    </location>
</feature>
<feature type="domain" description="Carrier" evidence="5">
    <location>
        <begin position="681"/>
        <end position="756"/>
    </location>
</feature>
<dbReference type="SUPFAM" id="SSF56801">
    <property type="entry name" value="Acetyl-CoA synthetase-like"/>
    <property type="match status" value="5"/>
</dbReference>
<dbReference type="NCBIfam" id="TIGR01444">
    <property type="entry name" value="fkbM_fam"/>
    <property type="match status" value="1"/>
</dbReference>
<dbReference type="NCBIfam" id="NF003417">
    <property type="entry name" value="PRK04813.1"/>
    <property type="match status" value="7"/>
</dbReference>
<dbReference type="GO" id="GO:0003824">
    <property type="term" value="F:catalytic activity"/>
    <property type="evidence" value="ECO:0007669"/>
    <property type="project" value="InterPro"/>
</dbReference>
<dbReference type="InterPro" id="IPR020806">
    <property type="entry name" value="PKS_PP-bd"/>
</dbReference>
<dbReference type="PROSITE" id="PS50075">
    <property type="entry name" value="CARRIER"/>
    <property type="match status" value="5"/>
</dbReference>
<accession>A0A7L6B3D6</accession>
<dbReference type="Pfam" id="PF13193">
    <property type="entry name" value="AMP-binding_C"/>
    <property type="match status" value="4"/>
</dbReference>
<dbReference type="GO" id="GO:0005829">
    <property type="term" value="C:cytosol"/>
    <property type="evidence" value="ECO:0007669"/>
    <property type="project" value="TreeGrafter"/>
</dbReference>
<evidence type="ECO:0000256" key="1">
    <source>
        <dbReference type="ARBA" id="ARBA00001957"/>
    </source>
</evidence>
<evidence type="ECO:0000259" key="5">
    <source>
        <dbReference type="PROSITE" id="PS50075"/>
    </source>
</evidence>
<dbReference type="NCBIfam" id="TIGR01733">
    <property type="entry name" value="AA-adenyl-dom"/>
    <property type="match status" value="4"/>
</dbReference>
<dbReference type="KEGG" id="mfeu:H1D33_24920"/>
<feature type="domain" description="Carrier" evidence="5">
    <location>
        <begin position="1766"/>
        <end position="1840"/>
    </location>
</feature>
<dbReference type="InterPro" id="IPR009081">
    <property type="entry name" value="PP-bd_ACP"/>
</dbReference>
<evidence type="ECO:0000313" key="7">
    <source>
        <dbReference type="Proteomes" id="UP000510844"/>
    </source>
</evidence>
<dbReference type="FunFam" id="3.40.50.980:FF:000002">
    <property type="entry name" value="Enterobactin synthetase component F"/>
    <property type="match status" value="1"/>
</dbReference>
<dbReference type="Proteomes" id="UP000510844">
    <property type="component" value="Chromosome"/>
</dbReference>
<dbReference type="Gene3D" id="3.40.50.1820">
    <property type="entry name" value="alpha/beta hydrolase"/>
    <property type="match status" value="2"/>
</dbReference>
<organism evidence="6 7">
    <name type="scientific">Micromonospora robiginosa</name>
    <dbReference type="NCBI Taxonomy" id="2749844"/>
    <lineage>
        <taxon>Bacteria</taxon>
        <taxon>Bacillati</taxon>
        <taxon>Actinomycetota</taxon>
        <taxon>Actinomycetes</taxon>
        <taxon>Micromonosporales</taxon>
        <taxon>Micromonosporaceae</taxon>
        <taxon>Micromonospora</taxon>
    </lineage>
</organism>
<dbReference type="CDD" id="cd19544">
    <property type="entry name" value="E-C_NRPS"/>
    <property type="match status" value="1"/>
</dbReference>
<dbReference type="Pfam" id="PF00550">
    <property type="entry name" value="PP-binding"/>
    <property type="match status" value="5"/>
</dbReference>
<dbReference type="InterPro" id="IPR025110">
    <property type="entry name" value="AMP-bd_C"/>
</dbReference>
<dbReference type="Gene3D" id="3.40.50.12780">
    <property type="entry name" value="N-terminal domain of ligase-like"/>
    <property type="match status" value="5"/>
</dbReference>
<evidence type="ECO:0000256" key="3">
    <source>
        <dbReference type="ARBA" id="ARBA00022553"/>
    </source>
</evidence>
<evidence type="ECO:0000313" key="6">
    <source>
        <dbReference type="EMBL" id="QLQ36503.2"/>
    </source>
</evidence>
<name>A0A7L6B3D6_9ACTN</name>
<dbReference type="FunFam" id="3.30.300.30:FF:000010">
    <property type="entry name" value="Enterobactin synthetase component F"/>
    <property type="match status" value="4"/>
</dbReference>
<dbReference type="GO" id="GO:0043041">
    <property type="term" value="P:amino acid activation for nonribosomal peptide biosynthetic process"/>
    <property type="evidence" value="ECO:0007669"/>
    <property type="project" value="TreeGrafter"/>
</dbReference>
<sequence length="5391" mass="568055">MVVLGNEPGAPVADRPAGGRAVGNGRSPEVRDVPEQAWPRPGATSLSRHDDALLRALASRYAVSAGDVLVAATGLAVGGRTGDDGVDLAVPSRGAGRVRLPLDPRMSVADYVYCSAHARAATGGDRRDATAEVHLTEPASPPPGASGAWQELDTSVRAVLGWLATAPTAAPIGGPPGTGGVDSCLDLFHEWVARTPDAPAVLGDDLRVTYAELDERADRLARLLDEEGVRAGDPVAAVLDRGLPVVVAWLAVWKLGALFVPVDPQVPEERLRLVLTDSGAGLVITAGGPAALVREAADATPVLALDDPAVETRLAAATGAETPGTGVRSPLQAAYVTYTSGSTGRPKGVVLPHGGLTRLAEIQVTRFGAGPGARVLQFASIGFDGALAELSMALCTGAALVVADSRALLPGADLTGIVARHAVTHLTVPPAVLAVLEPADLSPVTTLISAGEAMDAELVARWSEGRAFFNGYGPTETTVAATVSPPLRAGDEPAIGGPVPRTRVFVLDDELRPVPTGAPGELYVSGAGLAWGYLGRTGLTGERFVASPFGVGERLYRTGDRVRWNEEGRLVFAGRADDQVKIRGFRVEPGESRAAVTAHPAVRQAAVVVRTDADREAQLVAYVVADGPTDDLREFVAARLPHYLVPAAVVRLVELPRTVNGKVDRAALPAPEYEAAPAGRPPADAREAAVRTAFADVLKVPTVGADDDFFALGGHSLLATRLAARLRPVLGPGLGLAEIFAAPTPAGLAALVPAEAAPRPALTGRPRPGRLPLSFAQHRLWLVDRLEGANAGYNLPVVLRLGGDLNRGALATALRDVIVRHEPLRTLLVDEDGQPYQQIVEPDSLDWNLTVADLRGAPAPRVAEAIDQAARQVFDLAREVPIRATLLDTGTFPADLAGEVVEAATGELGLTAGPAAPLATTGDDAVLVLVVHHTAVDGWSMEPLARDLSHAYAARVAGHAPDWRPLPARYADYVLWQRELLGAETDPGSVVSGQLAYWRDALAGAPEELDLPYDHPRPAVPSHRGHTVPLAVPAEVHRALAETARAEGTTLAMALHAALAVLLSRLGAGTDIPIGSAVAGRTEAGLEDLVGCFLNNLVIRTDVSGDPTFRHLLARVRDRGLSALAHQDVPFERLVEELAPGRVLARHPLFQVGLTVQNVERAALHLTGVTAGGAARAGALAFAARFDLDLSVGETFDAQGRPAGLRGGLTAAADLFERATAERLAERWQLLLGHLATDPDSPLHSADVRTPAERELVAGWERAPQIEVRRTGLELFEDWADRAPDAPAVLGDDLTVSYADLDARANRLAHVLTGRGLAAGSTVAVLLGRGLDLAVSWLAVWKAGGVFLPADPRNPRDRIAYVVSDSGADAVLTTTDLAPLLPAEAPAVVLDDPAVVASLATAGTGRIPVPAGARLQRGAYMTYTSGSTGRPKGVLLHHRGAARTAAAQVELFGAGPGSRVLQFSSIGFDAAVWELLMALCSGGALVVAPAAELVPGAGLTEVVARHGVTHLTVPPAVLSALTGPELPTVTNLVSAGEALDAESVDRWGAGRAFFNGYGPTETSVAATFSAALRPGDRPHIGRPIRNTRVHVLDDDLCPVPPGVPGELYVAGDGVAHGYAGRPGLTAERFVASPWAAGERMYRTGDRVRWTSDGDLVFLGRADDQVKIRGFRVEPGEAQAAVLTHPRVRQAAVVVREDVPGDKRLVAYVVATGPVDDLRDHLADRLPHYLVPSAVVRLDRLPLTVNGKLDRRALPAPDLARATPGRPPANDREAAVCAAFAYVLGVDQVGADDNFFDLGGHSLLAVRLVEHLRAGGVAASASALFAAPTPAGLATAATPETVPVPTGRIPDGTTRITPEMVPLAGLSPTEIDRVTATVDGGAAGVADIYPLAPLQEGMFFHHLMSAGGDDAYVAVVVLEFDTRARLDAFAAALQHVVRRHDVYRTGVVWDGLPEPVQVVWRDVALPVVDVDLDGGAGDPVAALVASVGLVMDLTRPPLIDLHVATPPDGRVLGLLRMHHLMQDHTGMEVMLREVREVLAGRGDDLPEPVPFRTFVAHARHRSADELHTGFFTELLHGVTEPTAPYGQLDVHGDGTDVVRAQVHVDAAVAARLRTVARRLGVSVATVWHVAWGRALAAVSGRDDVVFGTVLLGRMNAGAGAGHAVGLFTNTLPARVTVRGVSSLDAVHRMRTQLSGLLNHEHARLAVAQQAADMPADVPLFSSLFNYRYGGEGLWVDDVNNAADEGLEGISTVFAQERQNYPVSVSVDDLGTETVVSVDAVPPIAPEALARHVVTAAANLTSALEQALSGAGDPPLATVDVLGPAEREQVVGDFNQGSPGVPPTTLTSLFEASCRRDGHAPAVDGLTYRELDEWSNRIARLLLGHGVRRGDVVAVRMDRGAGIVAALLGVVKAGAAYLPVDPQQPAERAAYMAADSGAVCLLGSGPLGDLPVLDPADAVGDGDPIGDAERGGPVLPAQPAYVIYTSGSTGAPKGCVVTHRNVTDLLAACGQSFTFDSGDVWTCFHSFAFDFSVWEMWGALLTGGRLVVVPFEVSRSPAEFLALLVRERVTVLSQTPSAFHQVQAVLDDATRADLALRYVVFGGEALELSRLRAWYDTFPHGPQLVNMYGITETTVHVTHVALDAAVVATASGSLVGRGLPGWRTYVLDPMLRPVPPGVLGEVYVAGAGVSLGYLGRPGLTGQRFVASSYDAGERMYRTGDLARWTPAGELEFAGRADEQVKIRGFRIELGEIAGRLAAHPAVGTAGVVLRDDQPGGPALVGYVTPHPEAAARVTRRLRLQRSGDPGAELHELPNGMSMLAHNRANVEFLYREIFEQNEYLRFGVTLPDGACVVDVGAHVGFFSMYAGEVSPGARVWAFEPIPELAGLLRANADLNEADVTVTNCGVGEHDETTTFTYYPQMSILSGRFADEAEERETLRRYLRNEHGAELDDAGEALVDEMLTERLRGHRVGVAIRRLSDLIREHRIPVVDLLKVDAEKSELEVFRGIDDEHWPLIRQIVAEVHDVHGRLDAIVDLLGERGFTVVRDTAADVAGTDLHMIYAVRPEAPVTGRTEPPPAAGRWYGPAQLTRDVRADLKRWLPGYMVPAALVVLEDLPLTPNGKLDRKALPAPDQGTARGAGRAPTTPVEARLCEAFAQVLGIATVGADDDFFALGGHSLLALRLMSRIRALLGAEVEIRELFRTPTPAGLAAHLAARTAAPSRRALTAGARPEWVPLSFGQRRLWFLAQLDGDTATYNAPAVLRLTGDLDTAALDAALRDVLARHEALRTVFPARDGEPYQRVLAPAELTWTLEHVDLTGAPGERVTAALTERAARAFDLSTEIPIRGTLLRSRAHEHLLLLVTHHIVSDGWSLGPLARDLSHAYAARSDGRAPDWAPLPVQYADFAVWQRDLLGVEDDPDSLVNRQLAHWRDALAAAPEELALPFDRPRPATASHRGHTAAFAVPGTVHARLAEIARAEGVTVFMVLQAALAVLLSRLGAGTDVPIGSAVAGRPDEALDDLVGCFVNTLVVRTDLSGDPTFRDVLARVRERSLAALDHQDVPFERLVEELAPARSLARHPLFQVILTMQDTIDAALELPGIEATLVPLHRDAAKFDLDVMVGELREADGRPAGLRGTVTAAADLFDRGTAEAIGRRWVRVLEQVAGDPSVLVRSVVVAGVEEREFLARVGVGGVLSGVDVSVVSLFERRVAACPDAPAVVGGGVSLTFAQVDARANRLARVLRANGVDVDSVVGLALPDGVDMVVGMVAVWKAGGAYLPVDVSLPTDRLAFMFTDARVSVLVGTDEVLGDLPAGMRTVSLDDPLLGVMPDEAPGVVVPLDALAYVIYTSGSTGRPKGVGVTQRGVANYVAGVPRRLGWGAPGARYGLLQAQVTDLGNTTIFTSLATGGCLHVLDADMVVDPAAVAGYWREHGIEHVKAVPSHLAALAAGDGGVGAVVPSGSLVLGGEAAPRSLVDAVVSVGRPVFNHYGPTETTIGVLTGPIVGSAGSVTARARLATAAAGSVPDSSGAMAGSSVAIAGSSAAMAGSADRAGQAGGSGGVLGLPVPNMRVAVWDEWLQPVPVGVVGELYVSGPQVARGYAGRPGLTAARFVAGSGGVRWYRTGDRVRWTADGVVEFAGRADDQVKIRGYRVEPGEVQAVVAAYPVVERAVVVAREDQPGDKRLVAYVVADGPVDGLREFVAGRLPEHMVPSAFVSLTELPLTGNGKLDRKGLPAPEYASGPRREPANAREELLCQAFAHVLGVDSVGVDDDFFALGGHSLLAVRLISRVRVVLGAELEIRTLFEQPTPAGIAAHLTDATARPALIAGERPERVPLSFGQRRLWFLAQLEGLSATYNAPNVLRLRGELDPSVLEAALRDLLDRHEALRTVFPTADGEPYQKILDSTALDWRLDVLQPPAPAVSDGEPVADAAFVGAAVERASRYAFDLTVEVPFRATLLRTGPDEHLLVLVLHHIASDGWSMGPLARDLETAYAARRTGDVPRWTPLPAQYADFALWQQNLLGDHEDPESISARQLAYWRDALAGIPEELALPFDRPRPATATHQAHNTPLEVPAELHRALVELARVEGVTVFMVLQAALAVLLSRLGAGTDVPIGSAVAGRTDEALDDLVGCFVNTLVVRTDLSGDPTFREVLGRVREQGLSALAHQDVPFERLVEELAPARSLARHPLFQVVLTTHETDEELPVLPGLDIEFLPVERPAAKFDVDVMVAETFDGAGVAAGLRGTVTGAADLFDAGSVRRLSAGWVRVLAQVAGDPSVLVRSVAVAGEGEQARLAVAGVGEVLSGVDVSVVSLFERQVAACPDAPAVVGGGVSLTFAQVDARANRLARVLQANGVGVDSVVGLALPDGVDMVVGMVAVWKAGGAYLPVDVSLPTDRLAFMFTDARVSVLVGTDEVLGDLPAGMRTVSVDDPLLEVMPDEAPGVQVPLDALAYVIYTSGSTGRPKGVGVTQRGVANYVAGVPSRLGWGAPGARYGLLQAQVTDLGNTTIFTSLATGGCLHVLDAAAVVDPVVVAGYWREHEIEHVKAVPSHLAALAAGDGGVGAVLPSGSLVLGGEAAPPQLVDAVVSVGRPVFNHYGPTETTIGVLTGPMTGSGAVLGLPVPNMRVAVWDEWLQPVPVGVVGELYVSGPQVARGYAGRPGLTAQRFVAGAGGMRWYRTGDRVRWTADGVVEFAGRADDQVKIRGYRVEPGEVQAVVGAYPVVEQAVVVAREDQPGDRRLVAYVVADGPVDGLREFVAGRLPEHMVPSAFVSLTELPLTGNGKLDRRALPAPEYAGGSSREPANEREQALCDAFAHVLGVDTVGVDDDFFALGGHSLLAVRLISRVRVVLGAELEIRTLFEQPTPAGIADRLEALPAAVSTRPALRRMRAEETS</sequence>
<dbReference type="InterPro" id="IPR029058">
    <property type="entry name" value="AB_hydrolase_fold"/>
</dbReference>
<dbReference type="InterPro" id="IPR010071">
    <property type="entry name" value="AA_adenyl_dom"/>
</dbReference>
<dbReference type="InterPro" id="IPR001242">
    <property type="entry name" value="Condensation_dom"/>
</dbReference>
<dbReference type="Gene3D" id="1.10.1200.10">
    <property type="entry name" value="ACP-like"/>
    <property type="match status" value="3"/>
</dbReference>
<dbReference type="Gene3D" id="3.30.559.10">
    <property type="entry name" value="Chloramphenicol acetyltransferase-like domain"/>
    <property type="match status" value="4"/>
</dbReference>